<gene>
    <name evidence="1" type="ORF">HX882_33445</name>
</gene>
<name>A0A7Y7XJJ1_9PSED</name>
<accession>A0A7Y7XJJ1</accession>
<dbReference type="Proteomes" id="UP000539985">
    <property type="component" value="Unassembled WGS sequence"/>
</dbReference>
<organism evidence="1 2">
    <name type="scientific">Pseudomonas gingeri</name>
    <dbReference type="NCBI Taxonomy" id="117681"/>
    <lineage>
        <taxon>Bacteria</taxon>
        <taxon>Pseudomonadati</taxon>
        <taxon>Pseudomonadota</taxon>
        <taxon>Gammaproteobacteria</taxon>
        <taxon>Pseudomonadales</taxon>
        <taxon>Pseudomonadaceae</taxon>
        <taxon>Pseudomonas</taxon>
    </lineage>
</organism>
<reference evidence="1 2" key="1">
    <citation type="submission" date="2020-04" db="EMBL/GenBank/DDBJ databases">
        <title>Molecular characterization of pseudomonads from Agaricus bisporus reveal novel blotch 2 pathogens in Western Europe.</title>
        <authorList>
            <person name="Taparia T."/>
            <person name="Krijger M."/>
            <person name="Haynes E."/>
            <person name="Elpinstone J.G."/>
            <person name="Noble R."/>
            <person name="Van Der Wolf J."/>
        </authorList>
    </citation>
    <scope>NUCLEOTIDE SEQUENCE [LARGE SCALE GENOMIC DNA]</scope>
    <source>
        <strain evidence="1 2">H7001</strain>
    </source>
</reference>
<protein>
    <recommendedName>
        <fullName evidence="3">Lipoprotein</fullName>
    </recommendedName>
</protein>
<comment type="caution">
    <text evidence="1">The sequence shown here is derived from an EMBL/GenBank/DDBJ whole genome shotgun (WGS) entry which is preliminary data.</text>
</comment>
<dbReference type="RefSeq" id="WP_177105930.1">
    <property type="nucleotide sequence ID" value="NZ_JACAQB010000039.1"/>
</dbReference>
<sequence>MKSLYLGSLLLLIVGCSQTPQYVLPANAPQAQIRSELDTMSNRRNGMSLTDAPTMACKYGRSVTVKPGRELFSISGDTTRPEGFRGIEAAKPIHLVLLGWASGNRSCRVDFVSEFTPGARYVLKGGIIDGPNNVSTCQVRIFDQDSGVRLPMSSQELPKADGCALDQWLPPVL</sequence>
<dbReference type="PROSITE" id="PS51257">
    <property type="entry name" value="PROKAR_LIPOPROTEIN"/>
    <property type="match status" value="1"/>
</dbReference>
<proteinExistence type="predicted"/>
<evidence type="ECO:0008006" key="3">
    <source>
        <dbReference type="Google" id="ProtNLM"/>
    </source>
</evidence>
<dbReference type="AlphaFoldDB" id="A0A7Y7XJJ1"/>
<evidence type="ECO:0000313" key="1">
    <source>
        <dbReference type="EMBL" id="NWC00782.1"/>
    </source>
</evidence>
<evidence type="ECO:0000313" key="2">
    <source>
        <dbReference type="Proteomes" id="UP000539985"/>
    </source>
</evidence>
<dbReference type="EMBL" id="JACAQB010000039">
    <property type="protein sequence ID" value="NWC00782.1"/>
    <property type="molecule type" value="Genomic_DNA"/>
</dbReference>